<dbReference type="InterPro" id="IPR001650">
    <property type="entry name" value="Helicase_C-like"/>
</dbReference>
<evidence type="ECO:0000313" key="8">
    <source>
        <dbReference type="Proteomes" id="UP001309876"/>
    </source>
</evidence>
<feature type="compositionally biased region" description="Basic and acidic residues" evidence="5">
    <location>
        <begin position="873"/>
        <end position="888"/>
    </location>
</feature>
<feature type="region of interest" description="Disordered" evidence="5">
    <location>
        <begin position="587"/>
        <end position="615"/>
    </location>
</feature>
<sequence>MADRPDIWSAIRDNEDYHSDASGFFLGPSNIPISERDLSLNLPSNHDQGRLDNVLNEGAMDDESCATSSELDFATPDSDQFEGNDKVNLKKRLNSLMPYDDGYIAFGTIRLYDCEDPNTEVSSTHIRGVVTDAPYPNLLIKTGISKKWIRLDGLSVGTKFGITTLRVYILPEDVDRSTRGNLKDFRRTIKDLLNFVDCSTEAWNGQVDPRDPIQVYREPVCEAEESLFYIFNTLSSPQPDLAAYKGSSHGLQAMTDTLRDTITGMKTQLYPYQKRSIAAMIKKEADPAKIRDVRKRKMVDMYCKKFYLDTNDGSLYRQQPLYYEPKGGVLAETMGYGKTLICLALVMATRGHYPDIPQFCTEPLKDEEQQKTPSLLSMAARQIKYQGLPWKNEFYQLRKAGNHYDRIVQELQKYERAYNETREGLTNPTRRGKPELSNIIRLCSGTLILVPDNLIVQWKHEIQRHVDEDAIDVLVLDTSHAKVPPYDTLSKYDIVLISKSRFEQEYRDDDLHQGKSTRFAEKYKSPLTEVRWLRVICDEGHGFAGSATKTNAMAMLDKMSIERRWVVSGTPSNGLHGVEVSLASVESGALETSPTRPDSCGTALEQRRTPRTQESDAKDLERLRLIVCNFLKLQPWANKKGNDQADWKAYLTPRTDLDGKKYSRLALREVMQTLIIRHRIEDVDRDLSLPTLHNKITYLEPSYYDKLTINLFVMLLISNYVTSEREDEDYMFHPKSRGKLTSLINNFGYGTFYWLGITAQNIKDTLENGEKYLNKNIDKVTDEDGALLTEAIMNGQKALNDSGWQAFSDLHEMGTYISQFPKTAQAAWALDGQAGEPLLMGTTQAREVQRHVQARLEKDPANALGMLQRHGKKTLDAARSKAEKELKQMQKQRANTGNNEASAVDAPSKRAPTTSTSPAKTTTTTNGENDIADGSLSPTVVEAPVLPGTQVLGFASAKLTYLCDRVLSHPDEKSIIFYNHNNTAFFIAEALELLRVPFLIYANTLVVSKRAEYLAKFNADNETKVLLMDLKQAALGLHVAAASRVYIVCPIWDPALESQAIKRAHRIGQTREVYIETLVLKDTFEEALVKRRKEKAEQGQGGVNTDSSQTRDDLHQQTETPRKAKGAASNPMLQDSVMVKVLKNIRFLKIGENEDRIARLTAPVALFRPSGSKKLIQAGTDQSSMAGQAVVASAARADQLNQPSSASSSDFSRPSIFGTRSGLGLWSTNARSAKRASPSDMGSLMPTSKRAKIRSVFDDLNI</sequence>
<dbReference type="PANTHER" id="PTHR45626">
    <property type="entry name" value="TRANSCRIPTION TERMINATION FACTOR 2-RELATED"/>
    <property type="match status" value="1"/>
</dbReference>
<dbReference type="Gene3D" id="3.40.50.300">
    <property type="entry name" value="P-loop containing nucleotide triphosphate hydrolases"/>
    <property type="match status" value="2"/>
</dbReference>
<dbReference type="PANTHER" id="PTHR45626:SF51">
    <property type="entry name" value="SNF2-RELATED DOMAIN-CONTAINING PROTEIN"/>
    <property type="match status" value="1"/>
</dbReference>
<feature type="compositionally biased region" description="Polar residues" evidence="5">
    <location>
        <begin position="889"/>
        <end position="901"/>
    </location>
</feature>
<dbReference type="SMART" id="SM00487">
    <property type="entry name" value="DEXDc"/>
    <property type="match status" value="1"/>
</dbReference>
<evidence type="ECO:0000256" key="5">
    <source>
        <dbReference type="SAM" id="MobiDB-lite"/>
    </source>
</evidence>
<comment type="caution">
    <text evidence="7">The sequence shown here is derived from an EMBL/GenBank/DDBJ whole genome shotgun (WGS) entry which is preliminary data.</text>
</comment>
<organism evidence="7 8">
    <name type="scientific">Lithohypha guttulata</name>
    <dbReference type="NCBI Taxonomy" id="1690604"/>
    <lineage>
        <taxon>Eukaryota</taxon>
        <taxon>Fungi</taxon>
        <taxon>Dikarya</taxon>
        <taxon>Ascomycota</taxon>
        <taxon>Pezizomycotina</taxon>
        <taxon>Eurotiomycetes</taxon>
        <taxon>Chaetothyriomycetidae</taxon>
        <taxon>Chaetothyriales</taxon>
        <taxon>Trichomeriaceae</taxon>
        <taxon>Lithohypha</taxon>
    </lineage>
</organism>
<feature type="compositionally biased region" description="Basic and acidic residues" evidence="5">
    <location>
        <begin position="1109"/>
        <end position="1122"/>
    </location>
</feature>
<dbReference type="AlphaFoldDB" id="A0AAN7T0Q4"/>
<dbReference type="PROSITE" id="PS51194">
    <property type="entry name" value="HELICASE_CTER"/>
    <property type="match status" value="1"/>
</dbReference>
<keyword evidence="1" id="KW-0547">Nucleotide-binding</keyword>
<dbReference type="GO" id="GO:0006281">
    <property type="term" value="P:DNA repair"/>
    <property type="evidence" value="ECO:0007669"/>
    <property type="project" value="TreeGrafter"/>
</dbReference>
<dbReference type="InterPro" id="IPR000330">
    <property type="entry name" value="SNF2_N"/>
</dbReference>
<keyword evidence="2" id="KW-0378">Hydrolase</keyword>
<dbReference type="InterPro" id="IPR014001">
    <property type="entry name" value="Helicase_ATP-bd"/>
</dbReference>
<dbReference type="CDD" id="cd18793">
    <property type="entry name" value="SF2_C_SNF"/>
    <property type="match status" value="1"/>
</dbReference>
<dbReference type="GO" id="GO:0005634">
    <property type="term" value="C:nucleus"/>
    <property type="evidence" value="ECO:0007669"/>
    <property type="project" value="TreeGrafter"/>
</dbReference>
<evidence type="ECO:0000256" key="2">
    <source>
        <dbReference type="ARBA" id="ARBA00022801"/>
    </source>
</evidence>
<dbReference type="InterPro" id="IPR027417">
    <property type="entry name" value="P-loop_NTPase"/>
</dbReference>
<feature type="region of interest" description="Disordered" evidence="5">
    <location>
        <begin position="1093"/>
        <end position="1130"/>
    </location>
</feature>
<proteinExistence type="predicted"/>
<dbReference type="GO" id="GO:0008094">
    <property type="term" value="F:ATP-dependent activity, acting on DNA"/>
    <property type="evidence" value="ECO:0007669"/>
    <property type="project" value="TreeGrafter"/>
</dbReference>
<keyword evidence="4" id="KW-0175">Coiled coil</keyword>
<dbReference type="InterPro" id="IPR049730">
    <property type="entry name" value="SNF2/RAD54-like_C"/>
</dbReference>
<evidence type="ECO:0000256" key="1">
    <source>
        <dbReference type="ARBA" id="ARBA00022741"/>
    </source>
</evidence>
<accession>A0AAN7T0Q4</accession>
<dbReference type="GO" id="GO:0016787">
    <property type="term" value="F:hydrolase activity"/>
    <property type="evidence" value="ECO:0007669"/>
    <property type="project" value="UniProtKB-KW"/>
</dbReference>
<evidence type="ECO:0000313" key="7">
    <source>
        <dbReference type="EMBL" id="KAK5086661.1"/>
    </source>
</evidence>
<dbReference type="Pfam" id="PF00271">
    <property type="entry name" value="Helicase_C"/>
    <property type="match status" value="1"/>
</dbReference>
<dbReference type="EMBL" id="JAVRRJ010000003">
    <property type="protein sequence ID" value="KAK5086661.1"/>
    <property type="molecule type" value="Genomic_DNA"/>
</dbReference>
<dbReference type="SUPFAM" id="SSF52540">
    <property type="entry name" value="P-loop containing nucleoside triphosphate hydrolases"/>
    <property type="match status" value="2"/>
</dbReference>
<protein>
    <recommendedName>
        <fullName evidence="6">Helicase C-terminal domain-containing protein</fullName>
    </recommendedName>
</protein>
<evidence type="ECO:0000256" key="4">
    <source>
        <dbReference type="SAM" id="Coils"/>
    </source>
</evidence>
<dbReference type="Pfam" id="PF00176">
    <property type="entry name" value="SNF2-rel_dom"/>
    <property type="match status" value="1"/>
</dbReference>
<feature type="compositionally biased region" description="Low complexity" evidence="5">
    <location>
        <begin position="911"/>
        <end position="925"/>
    </location>
</feature>
<evidence type="ECO:0000256" key="3">
    <source>
        <dbReference type="ARBA" id="ARBA00022840"/>
    </source>
</evidence>
<dbReference type="GO" id="GO:0005524">
    <property type="term" value="F:ATP binding"/>
    <property type="evidence" value="ECO:0007669"/>
    <property type="project" value="UniProtKB-KW"/>
</dbReference>
<feature type="region of interest" description="Disordered" evidence="5">
    <location>
        <begin position="867"/>
        <end position="934"/>
    </location>
</feature>
<dbReference type="Proteomes" id="UP001309876">
    <property type="component" value="Unassembled WGS sequence"/>
</dbReference>
<dbReference type="CDD" id="cd18008">
    <property type="entry name" value="DEXDc_SHPRH-like"/>
    <property type="match status" value="1"/>
</dbReference>
<feature type="compositionally biased region" description="Basic and acidic residues" evidence="5">
    <location>
        <begin position="605"/>
        <end position="615"/>
    </location>
</feature>
<keyword evidence="8" id="KW-1185">Reference proteome</keyword>
<dbReference type="InterPro" id="IPR050628">
    <property type="entry name" value="SNF2_RAD54_helicase_TF"/>
</dbReference>
<keyword evidence="3" id="KW-0067">ATP-binding</keyword>
<feature type="coiled-coil region" evidence="4">
    <location>
        <begin position="397"/>
        <end position="424"/>
    </location>
</feature>
<evidence type="ECO:0000259" key="6">
    <source>
        <dbReference type="PROSITE" id="PS51194"/>
    </source>
</evidence>
<feature type="domain" description="Helicase C-terminal" evidence="6">
    <location>
        <begin position="958"/>
        <end position="1114"/>
    </location>
</feature>
<name>A0AAN7T0Q4_9EURO</name>
<gene>
    <name evidence="7" type="ORF">LTR05_003829</name>
</gene>
<reference evidence="7 8" key="1">
    <citation type="submission" date="2023-08" db="EMBL/GenBank/DDBJ databases">
        <title>Black Yeasts Isolated from many extreme environments.</title>
        <authorList>
            <person name="Coleine C."/>
            <person name="Stajich J.E."/>
            <person name="Selbmann L."/>
        </authorList>
    </citation>
    <scope>NUCLEOTIDE SEQUENCE [LARGE SCALE GENOMIC DNA]</scope>
    <source>
        <strain evidence="7 8">CCFEE 5910</strain>
    </source>
</reference>